<dbReference type="GO" id="GO:0051536">
    <property type="term" value="F:iron-sulfur cluster binding"/>
    <property type="evidence" value="ECO:0007669"/>
    <property type="project" value="InterPro"/>
</dbReference>
<dbReference type="CDD" id="cd06664">
    <property type="entry name" value="IscU_like"/>
    <property type="match status" value="1"/>
</dbReference>
<gene>
    <name evidence="3" type="ORF">VCB98_06820</name>
</gene>
<feature type="domain" description="NIF system FeS cluster assembly NifU N-terminal" evidence="2">
    <location>
        <begin position="7"/>
        <end position="126"/>
    </location>
</feature>
<dbReference type="EMBL" id="JAYGII010000011">
    <property type="protein sequence ID" value="MEA5445527.1"/>
    <property type="molecule type" value="Genomic_DNA"/>
</dbReference>
<dbReference type="RefSeq" id="WP_346051156.1">
    <property type="nucleotide sequence ID" value="NZ_JAYGII010000011.1"/>
</dbReference>
<dbReference type="GO" id="GO:0016226">
    <property type="term" value="P:iron-sulfur cluster assembly"/>
    <property type="evidence" value="ECO:0007669"/>
    <property type="project" value="InterPro"/>
</dbReference>
<evidence type="ECO:0000256" key="1">
    <source>
        <dbReference type="ARBA" id="ARBA00006420"/>
    </source>
</evidence>
<dbReference type="Proteomes" id="UP001302316">
    <property type="component" value="Unassembled WGS sequence"/>
</dbReference>
<dbReference type="GO" id="GO:0005506">
    <property type="term" value="F:iron ion binding"/>
    <property type="evidence" value="ECO:0007669"/>
    <property type="project" value="InterPro"/>
</dbReference>
<reference evidence="3 4" key="1">
    <citation type="submission" date="2023-12" db="EMBL/GenBank/DDBJ databases">
        <title>Whole-genome sequencing of halo(alkali)philic microorganisms from hypersaline lakes.</title>
        <authorList>
            <person name="Sorokin D.Y."/>
            <person name="Merkel A.Y."/>
            <person name="Messina E."/>
            <person name="Yakimov M."/>
        </authorList>
    </citation>
    <scope>NUCLEOTIDE SEQUENCE [LARGE SCALE GENOMIC DNA]</scope>
    <source>
        <strain evidence="3 4">AB-CW1</strain>
    </source>
</reference>
<dbReference type="Gene3D" id="3.90.1010.10">
    <property type="match status" value="1"/>
</dbReference>
<name>A0AAP6MM67_9GAMM</name>
<accession>A0AAP6MM67</accession>
<dbReference type="InterPro" id="IPR002871">
    <property type="entry name" value="NIF_FeS_clus_asmbl_NifU_N"/>
</dbReference>
<protein>
    <submittedName>
        <fullName evidence="3">SUF system NifU family Fe-S cluster assembly protein</fullName>
    </submittedName>
</protein>
<dbReference type="SUPFAM" id="SSF82649">
    <property type="entry name" value="SufE/NifU"/>
    <property type="match status" value="1"/>
</dbReference>
<evidence type="ECO:0000313" key="4">
    <source>
        <dbReference type="Proteomes" id="UP001302316"/>
    </source>
</evidence>
<dbReference type="Pfam" id="PF01592">
    <property type="entry name" value="NifU_N"/>
    <property type="match status" value="1"/>
</dbReference>
<organism evidence="3 4">
    <name type="scientific">Natronospira elongata</name>
    <dbReference type="NCBI Taxonomy" id="3110268"/>
    <lineage>
        <taxon>Bacteria</taxon>
        <taxon>Pseudomonadati</taxon>
        <taxon>Pseudomonadota</taxon>
        <taxon>Gammaproteobacteria</taxon>
        <taxon>Natronospirales</taxon>
        <taxon>Natronospiraceae</taxon>
        <taxon>Natronospira</taxon>
    </lineage>
</organism>
<sequence>MDLKDLYHEIIVDHNRRPRNFRRIENPTRVSEGYNPLCGDKLKLYVVEKDGVIEDVAFEGSGCAISMASASLLTERLKGKPAEEAETLFGQMHDLLTGKGEDIDTEALGKLAALEGVKAYPSRVKCATLCWHTLHAALQGEDLATTE</sequence>
<proteinExistence type="inferred from homology"/>
<dbReference type="AlphaFoldDB" id="A0AAP6MM67"/>
<evidence type="ECO:0000313" key="3">
    <source>
        <dbReference type="EMBL" id="MEA5445527.1"/>
    </source>
</evidence>
<dbReference type="PANTHER" id="PTHR10093">
    <property type="entry name" value="IRON-SULFUR CLUSTER ASSEMBLY ENZYME NIFU HOMOLOG"/>
    <property type="match status" value="1"/>
</dbReference>
<keyword evidence="4" id="KW-1185">Reference proteome</keyword>
<dbReference type="NCBIfam" id="TIGR01994">
    <property type="entry name" value="SUF_scaf_2"/>
    <property type="match status" value="1"/>
</dbReference>
<comment type="caution">
    <text evidence="3">The sequence shown here is derived from an EMBL/GenBank/DDBJ whole genome shotgun (WGS) entry which is preliminary data.</text>
</comment>
<evidence type="ECO:0000259" key="2">
    <source>
        <dbReference type="Pfam" id="PF01592"/>
    </source>
</evidence>
<dbReference type="FunFam" id="3.90.1010.10:FF:000002">
    <property type="entry name" value="Iron-sulfur cluster assembly scaffold protein NifU"/>
    <property type="match status" value="1"/>
</dbReference>
<comment type="similarity">
    <text evidence="1">Belongs to the NifU family.</text>
</comment>